<dbReference type="OrthoDB" id="5397649at2"/>
<proteinExistence type="predicted"/>
<dbReference type="Proteomes" id="UP000078476">
    <property type="component" value="Unassembled WGS sequence"/>
</dbReference>
<evidence type="ECO:0000313" key="2">
    <source>
        <dbReference type="EMBL" id="OAI15483.1"/>
    </source>
</evidence>
<evidence type="ECO:0000256" key="1">
    <source>
        <dbReference type="SAM" id="SignalP"/>
    </source>
</evidence>
<name>A0A177NDH4_9GAMM</name>
<organism evidence="2 3">
    <name type="scientific">Methylomonas lenta</name>
    <dbReference type="NCBI Taxonomy" id="980561"/>
    <lineage>
        <taxon>Bacteria</taxon>
        <taxon>Pseudomonadati</taxon>
        <taxon>Pseudomonadota</taxon>
        <taxon>Gammaproteobacteria</taxon>
        <taxon>Methylococcales</taxon>
        <taxon>Methylococcaceae</taxon>
        <taxon>Methylomonas</taxon>
    </lineage>
</organism>
<evidence type="ECO:0000313" key="3">
    <source>
        <dbReference type="Proteomes" id="UP000078476"/>
    </source>
</evidence>
<protein>
    <recommendedName>
        <fullName evidence="4">Proline-rich region</fullName>
    </recommendedName>
</protein>
<accession>A0A177NDH4</accession>
<reference evidence="2 3" key="1">
    <citation type="submission" date="2016-03" db="EMBL/GenBank/DDBJ databases">
        <authorList>
            <person name="Ploux O."/>
        </authorList>
    </citation>
    <scope>NUCLEOTIDE SEQUENCE [LARGE SCALE GENOMIC DNA]</scope>
    <source>
        <strain evidence="2 3">R-45370</strain>
    </source>
</reference>
<keyword evidence="3" id="KW-1185">Reference proteome</keyword>
<feature type="signal peptide" evidence="1">
    <location>
        <begin position="1"/>
        <end position="24"/>
    </location>
</feature>
<dbReference type="STRING" id="980561.A1359_00790"/>
<evidence type="ECO:0008006" key="4">
    <source>
        <dbReference type="Google" id="ProtNLM"/>
    </source>
</evidence>
<keyword evidence="1" id="KW-0732">Signal</keyword>
<dbReference type="EMBL" id="LUUI01000102">
    <property type="protein sequence ID" value="OAI15483.1"/>
    <property type="molecule type" value="Genomic_DNA"/>
</dbReference>
<dbReference type="AlphaFoldDB" id="A0A177NDH4"/>
<sequence>MHNKRFFFLVLTALVLLSSTNVYADRYHRGGGGYYGRGGHYGYNRGPNFGFYFGAPFYSRPYYAYPYQPYYPYYPPAIVTVPVNPPVYIERSQPQPAQPLSPGFWYYCSDPEGYYPYVQECPNGWRQVDPIPPQ</sequence>
<feature type="chain" id="PRO_5008069017" description="Proline-rich region" evidence="1">
    <location>
        <begin position="25"/>
        <end position="134"/>
    </location>
</feature>
<dbReference type="RefSeq" id="WP_066982467.1">
    <property type="nucleotide sequence ID" value="NZ_LUUI01000102.1"/>
</dbReference>
<comment type="caution">
    <text evidence="2">The sequence shown here is derived from an EMBL/GenBank/DDBJ whole genome shotgun (WGS) entry which is preliminary data.</text>
</comment>
<gene>
    <name evidence="2" type="ORF">A1359_00790</name>
</gene>